<accession>A0AAW9JQW5</accession>
<dbReference type="SUPFAM" id="SSF89095">
    <property type="entry name" value="GatB/YqeY motif"/>
    <property type="match status" value="1"/>
</dbReference>
<name>A0AAW9JQW5_CARML</name>
<evidence type="ECO:0000313" key="2">
    <source>
        <dbReference type="Proteomes" id="UP001290462"/>
    </source>
</evidence>
<reference evidence="1" key="1">
    <citation type="submission" date="2023-08" db="EMBL/GenBank/DDBJ databases">
        <title>Genomic characterization of piscicolin 126 produced by Carnobacterium maltaromaticum CM22 strain isolated from salmon (Salmo salar).</title>
        <authorList>
            <person name="Gonzalez-Gragera E."/>
            <person name="Garcia-Lopez J.D."/>
            <person name="Teso-Perez C."/>
            <person name="Gimenez-Hernandez I."/>
            <person name="Peralta-Sanchez J.M."/>
            <person name="Valdivia E."/>
            <person name="Montalban-Lopez M."/>
            <person name="Martin-Platero A.M."/>
            <person name="Banos A."/>
            <person name="Martinez-Bueno M."/>
        </authorList>
    </citation>
    <scope>NUCLEOTIDE SEQUENCE</scope>
    <source>
        <strain evidence="1">CM22</strain>
    </source>
</reference>
<protein>
    <submittedName>
        <fullName evidence="1">GatB/YqeY domain-containing protein</fullName>
    </submittedName>
</protein>
<dbReference type="EMBL" id="JAVBVO010000003">
    <property type="protein sequence ID" value="MDZ5757988.1"/>
    <property type="molecule type" value="Genomic_DNA"/>
</dbReference>
<dbReference type="GeneID" id="83605959"/>
<dbReference type="Gene3D" id="1.10.10.410">
    <property type="match status" value="1"/>
</dbReference>
<gene>
    <name evidence="1" type="ORF">RAK27_04880</name>
</gene>
<dbReference type="Pfam" id="PF09424">
    <property type="entry name" value="YqeY"/>
    <property type="match status" value="1"/>
</dbReference>
<dbReference type="Gene3D" id="1.10.1510.10">
    <property type="entry name" value="Uncharacterised protein YqeY/AIM41 PF09424, N-terminal domain"/>
    <property type="match status" value="1"/>
</dbReference>
<dbReference type="InterPro" id="IPR042184">
    <property type="entry name" value="YqeY/Aim41_N"/>
</dbReference>
<dbReference type="InterPro" id="IPR003789">
    <property type="entry name" value="Asn/Gln_tRNA_amidoTrase-B-like"/>
</dbReference>
<dbReference type="RefSeq" id="WP_010053708.1">
    <property type="nucleotide sequence ID" value="NZ_BJOJ01000009.1"/>
</dbReference>
<organism evidence="1 2">
    <name type="scientific">Carnobacterium maltaromaticum</name>
    <name type="common">Carnobacterium piscicola</name>
    <dbReference type="NCBI Taxonomy" id="2751"/>
    <lineage>
        <taxon>Bacteria</taxon>
        <taxon>Bacillati</taxon>
        <taxon>Bacillota</taxon>
        <taxon>Bacilli</taxon>
        <taxon>Lactobacillales</taxon>
        <taxon>Carnobacteriaceae</taxon>
        <taxon>Carnobacterium</taxon>
    </lineage>
</organism>
<comment type="caution">
    <text evidence="1">The sequence shown here is derived from an EMBL/GenBank/DDBJ whole genome shotgun (WGS) entry which is preliminary data.</text>
</comment>
<dbReference type="PANTHER" id="PTHR28055">
    <property type="entry name" value="ALTERED INHERITANCE OF MITOCHONDRIA PROTEIN 41, MITOCHONDRIAL"/>
    <property type="match status" value="1"/>
</dbReference>
<dbReference type="GO" id="GO:0016884">
    <property type="term" value="F:carbon-nitrogen ligase activity, with glutamine as amido-N-donor"/>
    <property type="evidence" value="ECO:0007669"/>
    <property type="project" value="InterPro"/>
</dbReference>
<proteinExistence type="predicted"/>
<dbReference type="PANTHER" id="PTHR28055:SF1">
    <property type="entry name" value="ALTERED INHERITANCE OF MITOCHONDRIA PROTEIN 41, MITOCHONDRIAL"/>
    <property type="match status" value="1"/>
</dbReference>
<dbReference type="AlphaFoldDB" id="A0AAW9JQW5"/>
<evidence type="ECO:0000313" key="1">
    <source>
        <dbReference type="EMBL" id="MDZ5757988.1"/>
    </source>
</evidence>
<dbReference type="InterPro" id="IPR023168">
    <property type="entry name" value="GatB_Yqey_C_2"/>
</dbReference>
<sequence>MSLLTTLNEDMKTAMRAKDKETLSVVRMLKASLQNEQIKLGEELNADQELTILAREMKQRRDSVAEFKKADRQDLVDKTQAEIEIVEKYMPKQLSEDEIKTIVSAAIAKVGASSMKDFGQVMGAVMPETKGKADGNEVNRIVKELLN</sequence>
<dbReference type="Proteomes" id="UP001290462">
    <property type="component" value="Unassembled WGS sequence"/>
</dbReference>
<dbReference type="InterPro" id="IPR019004">
    <property type="entry name" value="YqeY/Aim41"/>
</dbReference>